<keyword evidence="12" id="KW-0449">Lipoprotein</keyword>
<proteinExistence type="predicted"/>
<keyword evidence="4" id="KW-0285">Flavoprotein</keyword>
<dbReference type="InterPro" id="IPR003374">
    <property type="entry name" value="ApbE-like_sf"/>
</dbReference>
<evidence type="ECO:0000256" key="10">
    <source>
        <dbReference type="ARBA" id="ARBA00048540"/>
    </source>
</evidence>
<evidence type="ECO:0000256" key="2">
    <source>
        <dbReference type="ARBA" id="ARBA00011955"/>
    </source>
</evidence>
<keyword evidence="5" id="KW-0808">Transferase</keyword>
<evidence type="ECO:0000256" key="8">
    <source>
        <dbReference type="ARBA" id="ARBA00022842"/>
    </source>
</evidence>
<comment type="cofactor">
    <cofactor evidence="1">
        <name>Mg(2+)</name>
        <dbReference type="ChEBI" id="CHEBI:18420"/>
    </cofactor>
</comment>
<dbReference type="AlphaFoldDB" id="A0A5S5CBZ9"/>
<evidence type="ECO:0000256" key="3">
    <source>
        <dbReference type="ARBA" id="ARBA00016337"/>
    </source>
</evidence>
<dbReference type="SUPFAM" id="SSF143631">
    <property type="entry name" value="ApbE-like"/>
    <property type="match status" value="1"/>
</dbReference>
<dbReference type="Proteomes" id="UP000323257">
    <property type="component" value="Unassembled WGS sequence"/>
</dbReference>
<protein>
    <recommendedName>
        <fullName evidence="3">FAD:protein FMN transferase</fullName>
        <ecNumber evidence="2">2.7.1.180</ecNumber>
    </recommendedName>
    <alternativeName>
        <fullName evidence="9">Flavin transferase</fullName>
    </alternativeName>
</protein>
<evidence type="ECO:0000256" key="1">
    <source>
        <dbReference type="ARBA" id="ARBA00001946"/>
    </source>
</evidence>
<accession>A0A5S5CBZ9</accession>
<feature type="region of interest" description="Disordered" evidence="11">
    <location>
        <begin position="127"/>
        <end position="151"/>
    </location>
</feature>
<evidence type="ECO:0000313" key="12">
    <source>
        <dbReference type="EMBL" id="TYP75523.1"/>
    </source>
</evidence>
<evidence type="ECO:0000313" key="13">
    <source>
        <dbReference type="Proteomes" id="UP000323257"/>
    </source>
</evidence>
<dbReference type="RefSeq" id="WP_187434183.1">
    <property type="nucleotide sequence ID" value="NZ_VNHS01000004.1"/>
</dbReference>
<sequence>MPRTEYRTEETAPAGGRLHDFRFRAMNTTVYLRLRASDGQAAKAKAAAADWFRFVEQRFSRFRPDSELCRLNRAEGRPMMVSDTMLEVLELAAHYGRVTGGTFSPFVLDALARSGYDVSYEQLRERSGEAGAHEDSRNAAAAPRTADAAPSCSPISALRLDLGMKAATLPPGGALDLGGIVKSWAVERFADYLRRRLDIAAGLIKAGGDLTTWGSPGEQEHWSIGIEHPWEPDGNWGTLRLDGDYRAAATSSVLGRSWSSPTGETRHHLIDPATMRASRSDVAQCTVTGMAATECEVWAKVICIVGWAEGTFRLRLAGSDCEALAFTRDGRTRLSRAAGPAREERWQEAAAAEIPLTRFEHSNIRRNSP</sequence>
<reference evidence="12 13" key="1">
    <citation type="submission" date="2019-07" db="EMBL/GenBank/DDBJ databases">
        <title>Genomic Encyclopedia of Type Strains, Phase III (KMG-III): the genomes of soil and plant-associated and newly described type strains.</title>
        <authorList>
            <person name="Whitman W."/>
        </authorList>
    </citation>
    <scope>NUCLEOTIDE SEQUENCE [LARGE SCALE GENOMIC DNA]</scope>
    <source>
        <strain evidence="12 13">BL24</strain>
    </source>
</reference>
<dbReference type="GO" id="GO:0016740">
    <property type="term" value="F:transferase activity"/>
    <property type="evidence" value="ECO:0007669"/>
    <property type="project" value="UniProtKB-KW"/>
</dbReference>
<comment type="caution">
    <text evidence="12">The sequence shown here is derived from an EMBL/GenBank/DDBJ whole genome shotgun (WGS) entry which is preliminary data.</text>
</comment>
<dbReference type="Gene3D" id="3.10.520.10">
    <property type="entry name" value="ApbE-like domains"/>
    <property type="match status" value="1"/>
</dbReference>
<feature type="compositionally biased region" description="Low complexity" evidence="11">
    <location>
        <begin position="138"/>
        <end position="151"/>
    </location>
</feature>
<gene>
    <name evidence="12" type="ORF">BCM02_104201</name>
</gene>
<evidence type="ECO:0000256" key="7">
    <source>
        <dbReference type="ARBA" id="ARBA00022827"/>
    </source>
</evidence>
<evidence type="ECO:0000256" key="6">
    <source>
        <dbReference type="ARBA" id="ARBA00022723"/>
    </source>
</evidence>
<organism evidence="12 13">
    <name type="scientific">Paenibacillus methanolicus</name>
    <dbReference type="NCBI Taxonomy" id="582686"/>
    <lineage>
        <taxon>Bacteria</taxon>
        <taxon>Bacillati</taxon>
        <taxon>Bacillota</taxon>
        <taxon>Bacilli</taxon>
        <taxon>Bacillales</taxon>
        <taxon>Paenibacillaceae</taxon>
        <taxon>Paenibacillus</taxon>
    </lineage>
</organism>
<evidence type="ECO:0000256" key="11">
    <source>
        <dbReference type="SAM" id="MobiDB-lite"/>
    </source>
</evidence>
<keyword evidence="6" id="KW-0479">Metal-binding</keyword>
<comment type="catalytic activity">
    <reaction evidence="10">
        <text>L-threonyl-[protein] + FAD = FMN-L-threonyl-[protein] + AMP + H(+)</text>
        <dbReference type="Rhea" id="RHEA:36847"/>
        <dbReference type="Rhea" id="RHEA-COMP:11060"/>
        <dbReference type="Rhea" id="RHEA-COMP:11061"/>
        <dbReference type="ChEBI" id="CHEBI:15378"/>
        <dbReference type="ChEBI" id="CHEBI:30013"/>
        <dbReference type="ChEBI" id="CHEBI:57692"/>
        <dbReference type="ChEBI" id="CHEBI:74257"/>
        <dbReference type="ChEBI" id="CHEBI:456215"/>
        <dbReference type="EC" id="2.7.1.180"/>
    </reaction>
</comment>
<dbReference type="PANTHER" id="PTHR30040:SF2">
    <property type="entry name" value="FAD:PROTEIN FMN TRANSFERASE"/>
    <property type="match status" value="1"/>
</dbReference>
<dbReference type="EC" id="2.7.1.180" evidence="2"/>
<dbReference type="PANTHER" id="PTHR30040">
    <property type="entry name" value="THIAMINE BIOSYNTHESIS LIPOPROTEIN APBE"/>
    <property type="match status" value="1"/>
</dbReference>
<dbReference type="EMBL" id="VNHS01000004">
    <property type="protein sequence ID" value="TYP75523.1"/>
    <property type="molecule type" value="Genomic_DNA"/>
</dbReference>
<evidence type="ECO:0000256" key="5">
    <source>
        <dbReference type="ARBA" id="ARBA00022679"/>
    </source>
</evidence>
<dbReference type="InterPro" id="IPR024932">
    <property type="entry name" value="ApbE"/>
</dbReference>
<dbReference type="GO" id="GO:0046872">
    <property type="term" value="F:metal ion binding"/>
    <property type="evidence" value="ECO:0007669"/>
    <property type="project" value="UniProtKB-KW"/>
</dbReference>
<dbReference type="Pfam" id="PF02424">
    <property type="entry name" value="ApbE"/>
    <property type="match status" value="1"/>
</dbReference>
<keyword evidence="8" id="KW-0460">Magnesium</keyword>
<keyword evidence="7" id="KW-0274">FAD</keyword>
<feature type="compositionally biased region" description="Basic and acidic residues" evidence="11">
    <location>
        <begin position="127"/>
        <end position="137"/>
    </location>
</feature>
<keyword evidence="13" id="KW-1185">Reference proteome</keyword>
<name>A0A5S5CBZ9_9BACL</name>
<evidence type="ECO:0000256" key="4">
    <source>
        <dbReference type="ARBA" id="ARBA00022630"/>
    </source>
</evidence>
<evidence type="ECO:0000256" key="9">
    <source>
        <dbReference type="ARBA" id="ARBA00031306"/>
    </source>
</evidence>